<dbReference type="Proteomes" id="UP001144978">
    <property type="component" value="Unassembled WGS sequence"/>
</dbReference>
<evidence type="ECO:0000313" key="2">
    <source>
        <dbReference type="Proteomes" id="UP001144978"/>
    </source>
</evidence>
<evidence type="ECO:0000313" key="1">
    <source>
        <dbReference type="EMBL" id="KAJ3006549.1"/>
    </source>
</evidence>
<comment type="caution">
    <text evidence="1">The sequence shown here is derived from an EMBL/GenBank/DDBJ whole genome shotgun (WGS) entry which is preliminary data.</text>
</comment>
<organism evidence="1 2">
    <name type="scientific">Trametes sanguinea</name>
    <dbReference type="NCBI Taxonomy" id="158606"/>
    <lineage>
        <taxon>Eukaryota</taxon>
        <taxon>Fungi</taxon>
        <taxon>Dikarya</taxon>
        <taxon>Basidiomycota</taxon>
        <taxon>Agaricomycotina</taxon>
        <taxon>Agaricomycetes</taxon>
        <taxon>Polyporales</taxon>
        <taxon>Polyporaceae</taxon>
        <taxon>Trametes</taxon>
    </lineage>
</organism>
<gene>
    <name evidence="1" type="ORF">NUW54_g3898</name>
</gene>
<sequence>MVVHHLRSLGGKDSAGEFGKGSFQSRWCGQTYQKRLCLYEDGSIHRLHKLYSSTSLNLLNKQHHEQACRRRVLRRDLQPDWYSRTDVKPSVVQVDEADYYDQYYASLAASAAPSAHPTPRMSELGEEEEDVKPSVEYLDSLNEYRKRSRSQDDVGTGGSTPKIPRFDGHLDHTATEAPAYTNGIDVEPPPPTNGTTEDDDPIVYVNGEPVPLSQVTEEHQEAMTPEEYTAYYEILSARS</sequence>
<protein>
    <submittedName>
        <fullName evidence="1">Uncharacterized protein</fullName>
    </submittedName>
</protein>
<name>A0ACC1Q291_9APHY</name>
<reference evidence="1" key="1">
    <citation type="submission" date="2022-08" db="EMBL/GenBank/DDBJ databases">
        <title>Genome Sequence of Pycnoporus sanguineus.</title>
        <authorList>
            <person name="Buettner E."/>
        </authorList>
    </citation>
    <scope>NUCLEOTIDE SEQUENCE</scope>
    <source>
        <strain evidence="1">CG-C14</strain>
    </source>
</reference>
<keyword evidence="2" id="KW-1185">Reference proteome</keyword>
<dbReference type="EMBL" id="JANSHE010000847">
    <property type="protein sequence ID" value="KAJ3006549.1"/>
    <property type="molecule type" value="Genomic_DNA"/>
</dbReference>
<proteinExistence type="predicted"/>
<accession>A0ACC1Q291</accession>